<keyword evidence="7" id="KW-1185">Reference proteome</keyword>
<evidence type="ECO:0000256" key="2">
    <source>
        <dbReference type="ARBA" id="ARBA00022679"/>
    </source>
</evidence>
<accession>A0ABV1ANT4</accession>
<dbReference type="InterPro" id="IPR000577">
    <property type="entry name" value="Carb_kinase_FGGY"/>
</dbReference>
<evidence type="ECO:0000256" key="3">
    <source>
        <dbReference type="ARBA" id="ARBA00022777"/>
    </source>
</evidence>
<evidence type="ECO:0000313" key="6">
    <source>
        <dbReference type="EMBL" id="MEQ2358827.1"/>
    </source>
</evidence>
<dbReference type="GO" id="GO:0016301">
    <property type="term" value="F:kinase activity"/>
    <property type="evidence" value="ECO:0007669"/>
    <property type="project" value="UniProtKB-KW"/>
</dbReference>
<dbReference type="PANTHER" id="PTHR43095">
    <property type="entry name" value="SUGAR KINASE"/>
    <property type="match status" value="1"/>
</dbReference>
<protein>
    <submittedName>
        <fullName evidence="6">FGGY family carbohydrate kinase</fullName>
    </submittedName>
</protein>
<feature type="domain" description="Carbohydrate kinase FGGY C-terminal" evidence="5">
    <location>
        <begin position="291"/>
        <end position="452"/>
    </location>
</feature>
<comment type="caution">
    <text evidence="6">The sequence shown here is derived from an EMBL/GenBank/DDBJ whole genome shotgun (WGS) entry which is preliminary data.</text>
</comment>
<dbReference type="InterPro" id="IPR043129">
    <property type="entry name" value="ATPase_NBD"/>
</dbReference>
<proteinExistence type="inferred from homology"/>
<reference evidence="6 7" key="1">
    <citation type="submission" date="2024-03" db="EMBL/GenBank/DDBJ databases">
        <title>Human intestinal bacterial collection.</title>
        <authorList>
            <person name="Pauvert C."/>
            <person name="Hitch T.C.A."/>
            <person name="Clavel T."/>
        </authorList>
    </citation>
    <scope>NUCLEOTIDE SEQUENCE [LARGE SCALE GENOMIC DNA]</scope>
    <source>
        <strain evidence="6 7">CLA-AA-H95</strain>
    </source>
</reference>
<dbReference type="InterPro" id="IPR018484">
    <property type="entry name" value="FGGY_N"/>
</dbReference>
<feature type="domain" description="Carbohydrate kinase FGGY N-terminal" evidence="4">
    <location>
        <begin position="6"/>
        <end position="250"/>
    </location>
</feature>
<sequence length="511" mass="57372">MKEILLMAVDLGTSFIKAGVYNTESQCIAIEMEPVKDYRPKPGVFIQKGEELLASVIACMKKVGEKIGDRKKNIAAISFTGQMSGFMGVDKDWNDITTWSCSLDSRYMPYAERQMKELKDEFLRVGGTNFPQMAPKVEWFRSEYPKESEKIAKYLMISGYVIGKLGDISTEDAVMDRSFTEWTGLADVQNDRWSDEICDAIHLDQKYLPRIVNSNHICAHLNKKMAAELGFTEGIPLVSGAGDKVAGCLGAGIVDYGDTIFEASSYGEVSTCVPEYRPDMEERRLDVLPSAIPGDFYATHFVAGSGITLDWFMNTFVKHEGITSKEMFAQMEEEMKNIPPGCDGLMAIGLLGGNSMPSDGALRGMWMGYDWSHSKAHFYKALIESFTYDFTLCMNSIERLYPEYTIDLVKIIGGGAKSPVWTQLSADIQNKKYTTINRDDVAMWGVSILAGNAIGVFGDLKETAKKFVSSKTIYTPDPENGKRYYKYMSLYKKYVTELHDFYKRIQDLANE</sequence>
<dbReference type="EMBL" id="JBBMEI010000031">
    <property type="protein sequence ID" value="MEQ2358827.1"/>
    <property type="molecule type" value="Genomic_DNA"/>
</dbReference>
<keyword evidence="3 6" id="KW-0418">Kinase</keyword>
<dbReference type="PANTHER" id="PTHR43095:SF5">
    <property type="entry name" value="XYLULOSE KINASE"/>
    <property type="match status" value="1"/>
</dbReference>
<dbReference type="InterPro" id="IPR018485">
    <property type="entry name" value="FGGY_C"/>
</dbReference>
<dbReference type="RefSeq" id="WP_158565271.1">
    <property type="nucleotide sequence ID" value="NZ_JBBMEI010000031.1"/>
</dbReference>
<name>A0ABV1ANT4_9FIRM</name>
<dbReference type="SUPFAM" id="SSF53067">
    <property type="entry name" value="Actin-like ATPase domain"/>
    <property type="match status" value="2"/>
</dbReference>
<dbReference type="CDD" id="cd00366">
    <property type="entry name" value="ASKHA_NBD_FGGY"/>
    <property type="match status" value="1"/>
</dbReference>
<dbReference type="Gene3D" id="3.30.420.40">
    <property type="match status" value="2"/>
</dbReference>
<dbReference type="Pfam" id="PF02782">
    <property type="entry name" value="FGGY_C"/>
    <property type="match status" value="1"/>
</dbReference>
<comment type="similarity">
    <text evidence="1">Belongs to the FGGY kinase family.</text>
</comment>
<organism evidence="6 7">
    <name type="scientific">Blautia intestinihominis</name>
    <dbReference type="NCBI Taxonomy" id="3133152"/>
    <lineage>
        <taxon>Bacteria</taxon>
        <taxon>Bacillati</taxon>
        <taxon>Bacillota</taxon>
        <taxon>Clostridia</taxon>
        <taxon>Lachnospirales</taxon>
        <taxon>Lachnospiraceae</taxon>
        <taxon>Blautia</taxon>
    </lineage>
</organism>
<evidence type="ECO:0000259" key="4">
    <source>
        <dbReference type="Pfam" id="PF00370"/>
    </source>
</evidence>
<dbReference type="PIRSF" id="PIRSF000538">
    <property type="entry name" value="GlpK"/>
    <property type="match status" value="1"/>
</dbReference>
<dbReference type="Proteomes" id="UP001446032">
    <property type="component" value="Unassembled WGS sequence"/>
</dbReference>
<evidence type="ECO:0000313" key="7">
    <source>
        <dbReference type="Proteomes" id="UP001446032"/>
    </source>
</evidence>
<keyword evidence="2" id="KW-0808">Transferase</keyword>
<evidence type="ECO:0000256" key="1">
    <source>
        <dbReference type="ARBA" id="ARBA00009156"/>
    </source>
</evidence>
<gene>
    <name evidence="6" type="ORF">WMO75_10850</name>
</gene>
<dbReference type="InterPro" id="IPR050406">
    <property type="entry name" value="FGGY_Carb_Kinase"/>
</dbReference>
<dbReference type="Pfam" id="PF00370">
    <property type="entry name" value="FGGY_N"/>
    <property type="match status" value="1"/>
</dbReference>
<evidence type="ECO:0000259" key="5">
    <source>
        <dbReference type="Pfam" id="PF02782"/>
    </source>
</evidence>